<dbReference type="PANTHER" id="PTHR35083">
    <property type="entry name" value="RGD1565685 PROTEIN"/>
    <property type="match status" value="1"/>
</dbReference>
<dbReference type="InterPro" id="IPR027897">
    <property type="entry name" value="DUF4559"/>
</dbReference>
<name>L5ML78_MYODS</name>
<dbReference type="Pfam" id="PF15112">
    <property type="entry name" value="DUF4559"/>
    <property type="match status" value="1"/>
</dbReference>
<reference evidence="2" key="1">
    <citation type="journal article" date="2013" name="Science">
        <title>Comparative analysis of bat genomes provides insight into the evolution of flight and immunity.</title>
        <authorList>
            <person name="Zhang G."/>
            <person name="Cowled C."/>
            <person name="Shi Z."/>
            <person name="Huang Z."/>
            <person name="Bishop-Lilly K.A."/>
            <person name="Fang X."/>
            <person name="Wynne J.W."/>
            <person name="Xiong Z."/>
            <person name="Baker M.L."/>
            <person name="Zhao W."/>
            <person name="Tachedjian M."/>
            <person name="Zhu Y."/>
            <person name="Zhou P."/>
            <person name="Jiang X."/>
            <person name="Ng J."/>
            <person name="Yang L."/>
            <person name="Wu L."/>
            <person name="Xiao J."/>
            <person name="Feng Y."/>
            <person name="Chen Y."/>
            <person name="Sun X."/>
            <person name="Zhang Y."/>
            <person name="Marsh G.A."/>
            <person name="Crameri G."/>
            <person name="Broder C.C."/>
            <person name="Frey K.G."/>
            <person name="Wang L.F."/>
            <person name="Wang J."/>
        </authorList>
    </citation>
    <scope>NUCLEOTIDE SEQUENCE [LARGE SCALE GENOMIC DNA]</scope>
</reference>
<dbReference type="eggNOG" id="ENOG502QR6P">
    <property type="taxonomic scope" value="Eukaryota"/>
</dbReference>
<gene>
    <name evidence="1" type="ORF">MDA_GLEAN10007142</name>
</gene>
<organism evidence="1 2">
    <name type="scientific">Myotis davidii</name>
    <name type="common">David's myotis</name>
    <dbReference type="NCBI Taxonomy" id="225400"/>
    <lineage>
        <taxon>Eukaryota</taxon>
        <taxon>Metazoa</taxon>
        <taxon>Chordata</taxon>
        <taxon>Craniata</taxon>
        <taxon>Vertebrata</taxon>
        <taxon>Euteleostomi</taxon>
        <taxon>Mammalia</taxon>
        <taxon>Eutheria</taxon>
        <taxon>Laurasiatheria</taxon>
        <taxon>Chiroptera</taxon>
        <taxon>Yangochiroptera</taxon>
        <taxon>Vespertilionidae</taxon>
        <taxon>Myotis</taxon>
    </lineage>
</organism>
<sequence length="204" mass="23387">QAFMPRGLADKAGPEECDAVALLNLINSCDHFMVDRKKVTEVIKCRNDIMHSSEMKVSSMWLRDFQMKIQNFLNEFHNVPEIVEAYSRIEELLTSDWAVLIPEEDHRDGCECEAGIYLSESQVHEIETEFLKEKLQEIYLQAKEQEVLPEEIFNRLEAVREFLSSNEDLRSSLSEDLQKLASLCPQHQTLDSKEPGVQAAAGEV</sequence>
<dbReference type="PANTHER" id="PTHR35083:SF1">
    <property type="entry name" value="RGD1565685 PROTEIN"/>
    <property type="match status" value="1"/>
</dbReference>
<evidence type="ECO:0000313" key="2">
    <source>
        <dbReference type="Proteomes" id="UP000010556"/>
    </source>
</evidence>
<proteinExistence type="predicted"/>
<dbReference type="AlphaFoldDB" id="L5ML78"/>
<accession>L5ML78</accession>
<evidence type="ECO:0000313" key="1">
    <source>
        <dbReference type="EMBL" id="ELK38533.1"/>
    </source>
</evidence>
<protein>
    <submittedName>
        <fullName evidence="1">Uncharacterized protein</fullName>
    </submittedName>
</protein>
<dbReference type="EMBL" id="KB098823">
    <property type="protein sequence ID" value="ELK38533.1"/>
    <property type="molecule type" value="Genomic_DNA"/>
</dbReference>
<keyword evidence="2" id="KW-1185">Reference proteome</keyword>
<dbReference type="Proteomes" id="UP000010556">
    <property type="component" value="Unassembled WGS sequence"/>
</dbReference>
<feature type="non-terminal residue" evidence="1">
    <location>
        <position position="1"/>
    </location>
</feature>